<keyword evidence="4" id="KW-0378">Hydrolase</keyword>
<keyword evidence="1" id="KW-1133">Transmembrane helix</keyword>
<evidence type="ECO:0000313" key="3">
    <source>
        <dbReference type="EMBL" id="OZG65977.1"/>
    </source>
</evidence>
<feature type="transmembrane region" description="Helical" evidence="1">
    <location>
        <begin position="27"/>
        <end position="50"/>
    </location>
</feature>
<feature type="transmembrane region" description="Helical" evidence="1">
    <location>
        <begin position="264"/>
        <end position="288"/>
    </location>
</feature>
<dbReference type="Pfam" id="PF02517">
    <property type="entry name" value="Rce1-like"/>
    <property type="match status" value="1"/>
</dbReference>
<feature type="domain" description="CAAX prenyl protease 2/Lysostaphin resistance protein A-like" evidence="2">
    <location>
        <begin position="143"/>
        <end position="228"/>
    </location>
</feature>
<keyword evidence="6" id="KW-1185">Reference proteome</keyword>
<reference evidence="4 6" key="2">
    <citation type="submission" date="2020-10" db="EMBL/GenBank/DDBJ databases">
        <title>Genome sequencing of Bifidobacterium eulemuris_DSMZ_100216.</title>
        <authorList>
            <person name="Kim J."/>
        </authorList>
    </citation>
    <scope>NUCLEOTIDE SEQUENCE [LARGE SCALE GENOMIC DNA]</scope>
    <source>
        <strain evidence="4 6">DSM 100216</strain>
    </source>
</reference>
<evidence type="ECO:0000256" key="1">
    <source>
        <dbReference type="SAM" id="Phobius"/>
    </source>
</evidence>
<keyword evidence="3" id="KW-0645">Protease</keyword>
<sequence length="334" mass="37073">MGPMSQYQPQQTSVNPWFVAHKRFSTVGVALSVMLAFYVGLNIVCLGILWSMFPDGYPSWAGMLASSGPLYAVAMPLCVLAMGNVPVLRTKRFDLGAKRFVTLLLICFPVMYLGNIIGTVLSSLISGGQSTNQVAEAILDSDPVSLFVFAVVLAPIFEEWLFRKQIIDRTRRYGEKTAILLSALTFALFHLNLYQFFYAFGLGLVFGYVYMRTSRVRYSMIMHAIVNFCGSMLPRWVFSLVDPSLLTGELSESELMRMAVDPPAGLFIVGLYGMALIVLVIVGVVLMITNRRKLEFYTTPEQLPDGLGARTAFGNPGMVVFIIFALSLTVWQMI</sequence>
<keyword evidence="4" id="KW-0482">Metalloprotease</keyword>
<keyword evidence="1" id="KW-0812">Transmembrane</keyword>
<feature type="transmembrane region" description="Helical" evidence="1">
    <location>
        <begin position="218"/>
        <end position="238"/>
    </location>
</feature>
<evidence type="ECO:0000313" key="5">
    <source>
        <dbReference type="Proteomes" id="UP000216057"/>
    </source>
</evidence>
<feature type="transmembrane region" description="Helical" evidence="1">
    <location>
        <begin position="70"/>
        <end position="88"/>
    </location>
</feature>
<feature type="transmembrane region" description="Helical" evidence="1">
    <location>
        <begin position="195"/>
        <end position="211"/>
    </location>
</feature>
<reference evidence="3 5" key="1">
    <citation type="journal article" date="2017" name="BMC Genomics">
        <title>Comparative genomic and phylogenomic analyses of the Bifidobacteriaceae family.</title>
        <authorList>
            <person name="Lugli G.A."/>
            <person name="Milani C."/>
            <person name="Turroni F."/>
            <person name="Duranti S."/>
            <person name="Mancabelli L."/>
            <person name="Mangifesta M."/>
            <person name="Ferrario C."/>
            <person name="Modesto M."/>
            <person name="Mattarelli P."/>
            <person name="Jiri K."/>
            <person name="van Sinderen D."/>
            <person name="Ventura M."/>
        </authorList>
    </citation>
    <scope>NUCLEOTIDE SEQUENCE [LARGE SCALE GENOMIC DNA]</scope>
    <source>
        <strain evidence="3 5">DSM 100216</strain>
    </source>
</reference>
<accession>A0A261G3I1</accession>
<evidence type="ECO:0000259" key="2">
    <source>
        <dbReference type="Pfam" id="PF02517"/>
    </source>
</evidence>
<dbReference type="GO" id="GO:0006508">
    <property type="term" value="P:proteolysis"/>
    <property type="evidence" value="ECO:0007669"/>
    <property type="project" value="UniProtKB-KW"/>
</dbReference>
<dbReference type="RefSeq" id="WP_094637390.1">
    <property type="nucleotide sequence ID" value="NZ_CP062938.1"/>
</dbReference>
<proteinExistence type="predicted"/>
<dbReference type="InterPro" id="IPR003675">
    <property type="entry name" value="Rce1/LyrA-like_dom"/>
</dbReference>
<dbReference type="EMBL" id="MWWZ01000010">
    <property type="protein sequence ID" value="OZG65977.1"/>
    <property type="molecule type" value="Genomic_DNA"/>
</dbReference>
<dbReference type="EMBL" id="CP062938">
    <property type="protein sequence ID" value="QOL32035.1"/>
    <property type="molecule type" value="Genomic_DNA"/>
</dbReference>
<evidence type="ECO:0000313" key="4">
    <source>
        <dbReference type="EMBL" id="QOL32035.1"/>
    </source>
</evidence>
<dbReference type="GO" id="GO:0004175">
    <property type="term" value="F:endopeptidase activity"/>
    <property type="evidence" value="ECO:0007669"/>
    <property type="project" value="UniProtKB-ARBA"/>
</dbReference>
<dbReference type="KEGG" id="beu:BE0216_05830"/>
<organism evidence="3 5">
    <name type="scientific">Bifidobacterium eulemuris</name>
    <dbReference type="NCBI Taxonomy" id="1765219"/>
    <lineage>
        <taxon>Bacteria</taxon>
        <taxon>Bacillati</taxon>
        <taxon>Actinomycetota</taxon>
        <taxon>Actinomycetes</taxon>
        <taxon>Bifidobacteriales</taxon>
        <taxon>Bifidobacteriaceae</taxon>
        <taxon>Bifidobacterium</taxon>
    </lineage>
</organism>
<name>A0A261G3I1_9BIFI</name>
<dbReference type="PANTHER" id="PTHR43592">
    <property type="entry name" value="CAAX AMINO TERMINAL PROTEASE"/>
    <property type="match status" value="1"/>
</dbReference>
<feature type="transmembrane region" description="Helical" evidence="1">
    <location>
        <begin position="309"/>
        <end position="331"/>
    </location>
</feature>
<dbReference type="OrthoDB" id="3429192at2"/>
<dbReference type="GO" id="GO:0080120">
    <property type="term" value="P:CAAX-box protein maturation"/>
    <property type="evidence" value="ECO:0007669"/>
    <property type="project" value="UniProtKB-ARBA"/>
</dbReference>
<dbReference type="Proteomes" id="UP000593943">
    <property type="component" value="Chromosome"/>
</dbReference>
<protein>
    <submittedName>
        <fullName evidence="3">CAAX amino protease</fullName>
    </submittedName>
    <submittedName>
        <fullName evidence="4">CPBP family intramembrane metalloprotease</fullName>
    </submittedName>
</protein>
<dbReference type="PANTHER" id="PTHR43592:SF15">
    <property type="entry name" value="CAAX AMINO TERMINAL PROTEASE FAMILY PROTEIN"/>
    <property type="match status" value="1"/>
</dbReference>
<dbReference type="AlphaFoldDB" id="A0A261G3I1"/>
<dbReference type="Proteomes" id="UP000216057">
    <property type="component" value="Unassembled WGS sequence"/>
</dbReference>
<gene>
    <name evidence="4" type="ORF">BE0216_05830</name>
    <name evidence="3" type="ORF">BEUL_1875</name>
</gene>
<dbReference type="GO" id="GO:0008237">
    <property type="term" value="F:metallopeptidase activity"/>
    <property type="evidence" value="ECO:0007669"/>
    <property type="project" value="UniProtKB-KW"/>
</dbReference>
<evidence type="ECO:0000313" key="6">
    <source>
        <dbReference type="Proteomes" id="UP000593943"/>
    </source>
</evidence>
<keyword evidence="1" id="KW-0472">Membrane</keyword>
<feature type="transmembrane region" description="Helical" evidence="1">
    <location>
        <begin position="100"/>
        <end position="124"/>
    </location>
</feature>